<reference evidence="1" key="1">
    <citation type="submission" date="2023-05" db="EMBL/GenBank/DDBJ databases">
        <authorList>
            <person name="Stuckert A."/>
        </authorList>
    </citation>
    <scope>NUCLEOTIDE SEQUENCE</scope>
</reference>
<evidence type="ECO:0000313" key="1">
    <source>
        <dbReference type="EMBL" id="CAI9571793.1"/>
    </source>
</evidence>
<keyword evidence="2" id="KW-1185">Reference proteome</keyword>
<sequence length="68" mass="7376">MISSTDIRLFSSNLHQQFGNLPPTDSSDGALFLTLIPMMDPIHPTNTNGRVLVTSTDIGAFSTPTEQK</sequence>
<dbReference type="EMBL" id="CATNWA010014439">
    <property type="protein sequence ID" value="CAI9571793.1"/>
    <property type="molecule type" value="Genomic_DNA"/>
</dbReference>
<proteinExistence type="predicted"/>
<gene>
    <name evidence="1" type="ORF">SPARVUS_LOCUS7301462</name>
</gene>
<organism evidence="1 2">
    <name type="scientific">Staurois parvus</name>
    <dbReference type="NCBI Taxonomy" id="386267"/>
    <lineage>
        <taxon>Eukaryota</taxon>
        <taxon>Metazoa</taxon>
        <taxon>Chordata</taxon>
        <taxon>Craniata</taxon>
        <taxon>Vertebrata</taxon>
        <taxon>Euteleostomi</taxon>
        <taxon>Amphibia</taxon>
        <taxon>Batrachia</taxon>
        <taxon>Anura</taxon>
        <taxon>Neobatrachia</taxon>
        <taxon>Ranoidea</taxon>
        <taxon>Ranidae</taxon>
        <taxon>Staurois</taxon>
    </lineage>
</organism>
<dbReference type="Proteomes" id="UP001162483">
    <property type="component" value="Unassembled WGS sequence"/>
</dbReference>
<comment type="caution">
    <text evidence="1">The sequence shown here is derived from an EMBL/GenBank/DDBJ whole genome shotgun (WGS) entry which is preliminary data.</text>
</comment>
<accession>A0ABN9DGT0</accession>
<evidence type="ECO:0000313" key="2">
    <source>
        <dbReference type="Proteomes" id="UP001162483"/>
    </source>
</evidence>
<name>A0ABN9DGT0_9NEOB</name>
<protein>
    <submittedName>
        <fullName evidence="1">Uncharacterized protein</fullName>
    </submittedName>
</protein>